<proteinExistence type="predicted"/>
<name>A0A1M6EAI9_9CLOT</name>
<dbReference type="EMBL" id="FQZB01000005">
    <property type="protein sequence ID" value="SHI82475.1"/>
    <property type="molecule type" value="Genomic_DNA"/>
</dbReference>
<evidence type="ECO:0000256" key="2">
    <source>
        <dbReference type="PROSITE-ProRule" id="PRU00284"/>
    </source>
</evidence>
<feature type="transmembrane region" description="Helical" evidence="3">
    <location>
        <begin position="72"/>
        <end position="89"/>
    </location>
</feature>
<keyword evidence="3" id="KW-0472">Membrane</keyword>
<evidence type="ECO:0000256" key="3">
    <source>
        <dbReference type="SAM" id="Phobius"/>
    </source>
</evidence>
<dbReference type="GO" id="GO:0016020">
    <property type="term" value="C:membrane"/>
    <property type="evidence" value="ECO:0007669"/>
    <property type="project" value="InterPro"/>
</dbReference>
<dbReference type="GO" id="GO:0007165">
    <property type="term" value="P:signal transduction"/>
    <property type="evidence" value="ECO:0007669"/>
    <property type="project" value="UniProtKB-KW"/>
</dbReference>
<dbReference type="Gene3D" id="1.10.287.950">
    <property type="entry name" value="Methyl-accepting chemotaxis protein"/>
    <property type="match status" value="1"/>
</dbReference>
<gene>
    <name evidence="5" type="ORF">SAMN02745163_00804</name>
</gene>
<keyword evidence="1 2" id="KW-0807">Transducer</keyword>
<dbReference type="Pfam" id="PF00015">
    <property type="entry name" value="MCPsignal"/>
    <property type="match status" value="1"/>
</dbReference>
<sequence>MENKKPSSLANKYFVMCSSILTLFYAIGTIVMAKRYEVNFYITLIEIGLIIIVLVTNLIIYSKDKNSEYIKYIMSGLIGIIYFMCLLYSKSASSVMLIVPYIVITTIYFRLDYTLKNMIGSSIILAVWSYIKIQNGSFEVNILVQLMIILMLFMSIYFTNKVMDMFKTKGDEQREKAIDNMKKQQQIMRGIVQAVELLNKTSDKLEEVFDNLEGASSKINVAVSEIVAGCEDTSNNIENQTKATVDISDKISNAVDISASVKRAISENKNTFDESRIIVSNLSNMSKNVENSNDNVYALSIGLKEKTAKVKTITDMITAISEQTNLLALNAAIEAARAGESGRGFAVVAEEVRKLAEQSKQSSDEIGNIVKNLEIETEKVTDSISQLSQINKQENELVTNAEINLKSLYNGLEDVILKVDDITNIINSINKQNKSINDNILNVSAISEQTLASSQETSATVENFVSNTLTARQAVKELIRINENMKKFV</sequence>
<evidence type="ECO:0000256" key="1">
    <source>
        <dbReference type="ARBA" id="ARBA00023224"/>
    </source>
</evidence>
<accession>A0A1M6EAI9</accession>
<evidence type="ECO:0000313" key="6">
    <source>
        <dbReference type="Proteomes" id="UP000184310"/>
    </source>
</evidence>
<feature type="transmembrane region" description="Helical" evidence="3">
    <location>
        <begin position="95"/>
        <end position="111"/>
    </location>
</feature>
<feature type="transmembrane region" description="Helical" evidence="3">
    <location>
        <begin position="38"/>
        <end position="60"/>
    </location>
</feature>
<dbReference type="PANTHER" id="PTHR32089">
    <property type="entry name" value="METHYL-ACCEPTING CHEMOTAXIS PROTEIN MCPB"/>
    <property type="match status" value="1"/>
</dbReference>
<dbReference type="OrthoDB" id="9814363at2"/>
<dbReference type="Proteomes" id="UP000184310">
    <property type="component" value="Unassembled WGS sequence"/>
</dbReference>
<feature type="domain" description="Methyl-accepting transducer" evidence="4">
    <location>
        <begin position="208"/>
        <end position="465"/>
    </location>
</feature>
<evidence type="ECO:0000259" key="4">
    <source>
        <dbReference type="PROSITE" id="PS50111"/>
    </source>
</evidence>
<keyword evidence="3" id="KW-0812">Transmembrane</keyword>
<reference evidence="5 6" key="1">
    <citation type="submission" date="2016-11" db="EMBL/GenBank/DDBJ databases">
        <authorList>
            <person name="Jaros S."/>
            <person name="Januszkiewicz K."/>
            <person name="Wedrychowicz H."/>
        </authorList>
    </citation>
    <scope>NUCLEOTIDE SEQUENCE [LARGE SCALE GENOMIC DNA]</scope>
    <source>
        <strain evidence="5 6">DSM 21758</strain>
    </source>
</reference>
<dbReference type="InterPro" id="IPR004089">
    <property type="entry name" value="MCPsignal_dom"/>
</dbReference>
<dbReference type="STRING" id="1121302.SAMN02745163_00804"/>
<keyword evidence="6" id="KW-1185">Reference proteome</keyword>
<dbReference type="PANTHER" id="PTHR32089:SF112">
    <property type="entry name" value="LYSOZYME-LIKE PROTEIN-RELATED"/>
    <property type="match status" value="1"/>
</dbReference>
<feature type="transmembrane region" description="Helical" evidence="3">
    <location>
        <begin position="140"/>
        <end position="159"/>
    </location>
</feature>
<dbReference type="RefSeq" id="WP_072985394.1">
    <property type="nucleotide sequence ID" value="NZ_FQZB01000005.1"/>
</dbReference>
<feature type="transmembrane region" description="Helical" evidence="3">
    <location>
        <begin position="12"/>
        <end position="32"/>
    </location>
</feature>
<protein>
    <submittedName>
        <fullName evidence="5">Methyl-accepting chemotaxis protein</fullName>
    </submittedName>
</protein>
<dbReference type="SUPFAM" id="SSF58104">
    <property type="entry name" value="Methyl-accepting chemotaxis protein (MCP) signaling domain"/>
    <property type="match status" value="1"/>
</dbReference>
<evidence type="ECO:0000313" key="5">
    <source>
        <dbReference type="EMBL" id="SHI82475.1"/>
    </source>
</evidence>
<dbReference type="PROSITE" id="PS50111">
    <property type="entry name" value="CHEMOTAXIS_TRANSDUC_2"/>
    <property type="match status" value="1"/>
</dbReference>
<dbReference type="SMART" id="SM00283">
    <property type="entry name" value="MA"/>
    <property type="match status" value="1"/>
</dbReference>
<keyword evidence="3" id="KW-1133">Transmembrane helix</keyword>
<organism evidence="5 6">
    <name type="scientific">Clostridium cavendishii DSM 21758</name>
    <dbReference type="NCBI Taxonomy" id="1121302"/>
    <lineage>
        <taxon>Bacteria</taxon>
        <taxon>Bacillati</taxon>
        <taxon>Bacillota</taxon>
        <taxon>Clostridia</taxon>
        <taxon>Eubacteriales</taxon>
        <taxon>Clostridiaceae</taxon>
        <taxon>Clostridium</taxon>
    </lineage>
</organism>
<dbReference type="AlphaFoldDB" id="A0A1M6EAI9"/>